<keyword evidence="3" id="KW-1185">Reference proteome</keyword>
<organism evidence="2 3">
    <name type="scientific">Sutterella wadsworthensis 2_1_59BFAA</name>
    <dbReference type="NCBI Taxonomy" id="742823"/>
    <lineage>
        <taxon>Bacteria</taxon>
        <taxon>Pseudomonadati</taxon>
        <taxon>Pseudomonadota</taxon>
        <taxon>Betaproteobacteria</taxon>
        <taxon>Burkholderiales</taxon>
        <taxon>Sutterellaceae</taxon>
        <taxon>Sutterella</taxon>
    </lineage>
</organism>
<evidence type="ECO:0008006" key="4">
    <source>
        <dbReference type="Google" id="ProtNLM"/>
    </source>
</evidence>
<dbReference type="STRING" id="742823.HMPREF9465_00820"/>
<dbReference type="eggNOG" id="COG3883">
    <property type="taxonomic scope" value="Bacteria"/>
</dbReference>
<accession>K1JV12</accession>
<evidence type="ECO:0000313" key="2">
    <source>
        <dbReference type="EMBL" id="EKB31552.1"/>
    </source>
</evidence>
<comment type="caution">
    <text evidence="2">The sequence shown here is derived from an EMBL/GenBank/DDBJ whole genome shotgun (WGS) entry which is preliminary data.</text>
</comment>
<sequence length="254" mass="27096">MTNFRKTALALASAFMMAGAAGAAGLPDILERDAAGTSAAQKAGAELARLVDGKDDAEAARRMEEREARLLAHYRDKLAASLSRLEASEAAIEAERESVRRMRMETGPLMDEMAASLAEVVAADRKFLSGERRARLENLRAVLADPTLTDGQKMDVLLDAWQVEASYGLTVGADRGVNDSGALAVFLRIGRLLHAEVSEDGRRARIETADGWRELSEKDAAMLAEAVKTASGAAAPDLMLVAESLLGEAVKEAK</sequence>
<dbReference type="Proteomes" id="UP000005835">
    <property type="component" value="Unassembled WGS sequence"/>
</dbReference>
<dbReference type="HOGENOM" id="CLU_1093849_0_0_4"/>
<reference evidence="2 3" key="1">
    <citation type="submission" date="2012-05" db="EMBL/GenBank/DDBJ databases">
        <title>The Genome Sequence of Sutterella wadsworthensis 2_1_59BFAA.</title>
        <authorList>
            <consortium name="The Broad Institute Genome Sequencing Platform"/>
            <person name="Earl A."/>
            <person name="Ward D."/>
            <person name="Feldgarden M."/>
            <person name="Gevers D."/>
            <person name="Daigneault M."/>
            <person name="Strauss J."/>
            <person name="Allen-Vercoe E."/>
            <person name="Walker B."/>
            <person name="Young S.K."/>
            <person name="Zeng Q."/>
            <person name="Gargeya S."/>
            <person name="Fitzgerald M."/>
            <person name="Haas B."/>
            <person name="Abouelleil A."/>
            <person name="Alvarado L."/>
            <person name="Arachchi H.M."/>
            <person name="Berlin A.M."/>
            <person name="Chapman S.B."/>
            <person name="Goldberg J."/>
            <person name="Griggs A."/>
            <person name="Gujja S."/>
            <person name="Hansen M."/>
            <person name="Howarth C."/>
            <person name="Imamovic A."/>
            <person name="Larimer J."/>
            <person name="McCowen C."/>
            <person name="Montmayeur A."/>
            <person name="Murphy C."/>
            <person name="Neiman D."/>
            <person name="Pearson M."/>
            <person name="Priest M."/>
            <person name="Roberts A."/>
            <person name="Saif S."/>
            <person name="Shea T."/>
            <person name="Sisk P."/>
            <person name="Sykes S."/>
            <person name="Wortman J."/>
            <person name="Nusbaum C."/>
            <person name="Birren B."/>
        </authorList>
    </citation>
    <scope>NUCLEOTIDE SEQUENCE [LARGE SCALE GENOMIC DNA]</scope>
    <source>
        <strain evidence="2 3">2_1_59BFAA</strain>
    </source>
</reference>
<gene>
    <name evidence="2" type="ORF">HMPREF9465_00820</name>
</gene>
<dbReference type="OrthoDB" id="5880116at2"/>
<feature type="signal peptide" evidence="1">
    <location>
        <begin position="1"/>
        <end position="23"/>
    </location>
</feature>
<name>K1JV12_9BURK</name>
<dbReference type="Pfam" id="PF11932">
    <property type="entry name" value="DUF3450"/>
    <property type="match status" value="1"/>
</dbReference>
<dbReference type="PATRIC" id="fig|742823.3.peg.823"/>
<dbReference type="AlphaFoldDB" id="K1JV12"/>
<evidence type="ECO:0000313" key="3">
    <source>
        <dbReference type="Proteomes" id="UP000005835"/>
    </source>
</evidence>
<keyword evidence="1" id="KW-0732">Signal</keyword>
<feature type="chain" id="PRO_5003846696" description="DUF3450 domain-containing protein" evidence="1">
    <location>
        <begin position="24"/>
        <end position="254"/>
    </location>
</feature>
<protein>
    <recommendedName>
        <fullName evidence="4">DUF3450 domain-containing protein</fullName>
    </recommendedName>
</protein>
<dbReference type="RefSeq" id="WP_005434418.1">
    <property type="nucleotide sequence ID" value="NZ_JH815515.1"/>
</dbReference>
<proteinExistence type="predicted"/>
<dbReference type="InterPro" id="IPR016866">
    <property type="entry name" value="UCP028069"/>
</dbReference>
<dbReference type="EMBL" id="ADMG01000020">
    <property type="protein sequence ID" value="EKB31552.1"/>
    <property type="molecule type" value="Genomic_DNA"/>
</dbReference>
<evidence type="ECO:0000256" key="1">
    <source>
        <dbReference type="SAM" id="SignalP"/>
    </source>
</evidence>